<evidence type="ECO:0000313" key="1">
    <source>
        <dbReference type="EMBL" id="GAA4649769.1"/>
    </source>
</evidence>
<sequence>MAPGSFNQRTFPRHLDIQSRGNCVIIIDDSEAVLSLYHDVRSVNEKLPLSANLTHFIHGEACD</sequence>
<organism evidence="1 2">
    <name type="scientific">Kistimonas scapharcae</name>
    <dbReference type="NCBI Taxonomy" id="1036133"/>
    <lineage>
        <taxon>Bacteria</taxon>
        <taxon>Pseudomonadati</taxon>
        <taxon>Pseudomonadota</taxon>
        <taxon>Gammaproteobacteria</taxon>
        <taxon>Oceanospirillales</taxon>
        <taxon>Endozoicomonadaceae</taxon>
        <taxon>Kistimonas</taxon>
    </lineage>
</organism>
<evidence type="ECO:0000313" key="2">
    <source>
        <dbReference type="Proteomes" id="UP001500604"/>
    </source>
</evidence>
<dbReference type="EMBL" id="BAABFL010000300">
    <property type="protein sequence ID" value="GAA4649769.1"/>
    <property type="molecule type" value="Genomic_DNA"/>
</dbReference>
<name>A0ABP8V309_9GAMM</name>
<reference evidence="2" key="1">
    <citation type="journal article" date="2019" name="Int. J. Syst. Evol. Microbiol.">
        <title>The Global Catalogue of Microorganisms (GCM) 10K type strain sequencing project: providing services to taxonomists for standard genome sequencing and annotation.</title>
        <authorList>
            <consortium name="The Broad Institute Genomics Platform"/>
            <consortium name="The Broad Institute Genome Sequencing Center for Infectious Disease"/>
            <person name="Wu L."/>
            <person name="Ma J."/>
        </authorList>
    </citation>
    <scope>NUCLEOTIDE SEQUENCE [LARGE SCALE GENOMIC DNA]</scope>
    <source>
        <strain evidence="2">JCM 17805</strain>
    </source>
</reference>
<keyword evidence="2" id="KW-1185">Reference proteome</keyword>
<accession>A0ABP8V309</accession>
<protein>
    <submittedName>
        <fullName evidence="1">Uncharacterized protein</fullName>
    </submittedName>
</protein>
<gene>
    <name evidence="1" type="ORF">GCM10023116_20500</name>
</gene>
<comment type="caution">
    <text evidence="1">The sequence shown here is derived from an EMBL/GenBank/DDBJ whole genome shotgun (WGS) entry which is preliminary data.</text>
</comment>
<proteinExistence type="predicted"/>
<dbReference type="Proteomes" id="UP001500604">
    <property type="component" value="Unassembled WGS sequence"/>
</dbReference>